<evidence type="ECO:0000313" key="1">
    <source>
        <dbReference type="EMBL" id="SEQ98367.1"/>
    </source>
</evidence>
<dbReference type="Proteomes" id="UP000198749">
    <property type="component" value="Unassembled WGS sequence"/>
</dbReference>
<dbReference type="RefSeq" id="WP_091360757.1">
    <property type="nucleotide sequence ID" value="NZ_AP025284.1"/>
</dbReference>
<reference evidence="2" key="1">
    <citation type="submission" date="2016-10" db="EMBL/GenBank/DDBJ databases">
        <authorList>
            <person name="Varghese N."/>
            <person name="Submissions S."/>
        </authorList>
    </citation>
    <scope>NUCLEOTIDE SEQUENCE [LARGE SCALE GENOMIC DNA]</scope>
    <source>
        <strain evidence="2">DSM 18887</strain>
    </source>
</reference>
<proteinExistence type="predicted"/>
<keyword evidence="2" id="KW-1185">Reference proteome</keyword>
<evidence type="ECO:0000313" key="2">
    <source>
        <dbReference type="Proteomes" id="UP000198749"/>
    </source>
</evidence>
<dbReference type="OrthoDB" id="9800421at2"/>
<protein>
    <submittedName>
        <fullName evidence="1">Uncharacterized conserved protein, DUF934 family</fullName>
    </submittedName>
</protein>
<sequence>MPLLINRAVTEDSWLLVDEADFSAHLNEDIVVPYELFAEHSEALLSAEGKLGVRINGDQDLNLLLQNLDKLSLIAIEFPAFTDGRGFSFARILRRSGFIGQLRAEGDVTRDRLEYMERCGFDAFAIPADRYSDDITSAFGEIPVHYQGCADDERPIFRQ</sequence>
<dbReference type="Pfam" id="PF06073">
    <property type="entry name" value="DUF934"/>
    <property type="match status" value="1"/>
</dbReference>
<dbReference type="PIRSF" id="PIRSF030820">
    <property type="entry name" value="UCP030820"/>
    <property type="match status" value="1"/>
</dbReference>
<organism evidence="1 2">
    <name type="scientific">Amphritea atlantica</name>
    <dbReference type="NCBI Taxonomy" id="355243"/>
    <lineage>
        <taxon>Bacteria</taxon>
        <taxon>Pseudomonadati</taxon>
        <taxon>Pseudomonadota</taxon>
        <taxon>Gammaproteobacteria</taxon>
        <taxon>Oceanospirillales</taxon>
        <taxon>Oceanospirillaceae</taxon>
        <taxon>Amphritea</taxon>
    </lineage>
</organism>
<dbReference type="EMBL" id="FOGB01000013">
    <property type="protein sequence ID" value="SEQ98367.1"/>
    <property type="molecule type" value="Genomic_DNA"/>
</dbReference>
<dbReference type="InterPro" id="IPR008318">
    <property type="entry name" value="UCP030820"/>
</dbReference>
<gene>
    <name evidence="1" type="ORF">SAMN03080615_03492</name>
</gene>
<dbReference type="AlphaFoldDB" id="A0A1H9KHG7"/>
<dbReference type="STRING" id="355243.SAMN03080615_03492"/>
<name>A0A1H9KHG7_9GAMM</name>
<accession>A0A1H9KHG7</accession>